<evidence type="ECO:0000313" key="2">
    <source>
        <dbReference type="Proteomes" id="UP001589838"/>
    </source>
</evidence>
<proteinExistence type="predicted"/>
<dbReference type="Proteomes" id="UP001589838">
    <property type="component" value="Unassembled WGS sequence"/>
</dbReference>
<accession>A0ABV6KMH9</accession>
<protein>
    <submittedName>
        <fullName evidence="1">Uncharacterized protein</fullName>
    </submittedName>
</protein>
<dbReference type="EMBL" id="JBHLUX010000092">
    <property type="protein sequence ID" value="MFC0473218.1"/>
    <property type="molecule type" value="Genomic_DNA"/>
</dbReference>
<name>A0ABV6KMH9_9BACI</name>
<organism evidence="1 2">
    <name type="scientific">Halalkalibacter kiskunsagensis</name>
    <dbReference type="NCBI Taxonomy" id="1548599"/>
    <lineage>
        <taxon>Bacteria</taxon>
        <taxon>Bacillati</taxon>
        <taxon>Bacillota</taxon>
        <taxon>Bacilli</taxon>
        <taxon>Bacillales</taxon>
        <taxon>Bacillaceae</taxon>
        <taxon>Halalkalibacter</taxon>
    </lineage>
</organism>
<sequence length="44" mass="5252">MNVLYNNERVGETLLLKIKDIDFKRRDEKISDLAHIFDNETSTR</sequence>
<evidence type="ECO:0000313" key="1">
    <source>
        <dbReference type="EMBL" id="MFC0473218.1"/>
    </source>
</evidence>
<keyword evidence="2" id="KW-1185">Reference proteome</keyword>
<comment type="caution">
    <text evidence="1">The sequence shown here is derived from an EMBL/GenBank/DDBJ whole genome shotgun (WGS) entry which is preliminary data.</text>
</comment>
<dbReference type="RefSeq" id="WP_335960032.1">
    <property type="nucleotide sequence ID" value="NZ_JAXBLX010000008.1"/>
</dbReference>
<gene>
    <name evidence="1" type="ORF">ACFFHM_22640</name>
</gene>
<reference evidence="1 2" key="1">
    <citation type="submission" date="2024-09" db="EMBL/GenBank/DDBJ databases">
        <authorList>
            <person name="Sun Q."/>
            <person name="Mori K."/>
        </authorList>
    </citation>
    <scope>NUCLEOTIDE SEQUENCE [LARGE SCALE GENOMIC DNA]</scope>
    <source>
        <strain evidence="1 2">NCAIM B.02610</strain>
    </source>
</reference>